<evidence type="ECO:0000313" key="9">
    <source>
        <dbReference type="EMBL" id="GAH06834.1"/>
    </source>
</evidence>
<evidence type="ECO:0000256" key="2">
    <source>
        <dbReference type="ARBA" id="ARBA00022485"/>
    </source>
</evidence>
<gene>
    <name evidence="9" type="ORF">S01H4_57373</name>
</gene>
<evidence type="ECO:0000256" key="4">
    <source>
        <dbReference type="ARBA" id="ARBA00022737"/>
    </source>
</evidence>
<protein>
    <recommendedName>
        <fullName evidence="8">4Fe-4S ferredoxin-type domain-containing protein</fullName>
    </recommendedName>
</protein>
<comment type="caution">
    <text evidence="9">The sequence shown here is derived from an EMBL/GenBank/DDBJ whole genome shotgun (WGS) entry which is preliminary data.</text>
</comment>
<keyword evidence="7" id="KW-0411">Iron-sulfur</keyword>
<dbReference type="AlphaFoldDB" id="X1DPA9"/>
<dbReference type="Pfam" id="PF13247">
    <property type="entry name" value="Fer4_11"/>
    <property type="match status" value="1"/>
</dbReference>
<keyword evidence="2" id="KW-0004">4Fe-4S</keyword>
<dbReference type="Pfam" id="PF13459">
    <property type="entry name" value="Fer4_15"/>
    <property type="match status" value="1"/>
</dbReference>
<evidence type="ECO:0000256" key="1">
    <source>
        <dbReference type="ARBA" id="ARBA00022448"/>
    </source>
</evidence>
<keyword evidence="5" id="KW-0249">Electron transport</keyword>
<accession>X1DPA9</accession>
<dbReference type="Gene3D" id="3.30.70.20">
    <property type="match status" value="2"/>
</dbReference>
<evidence type="ECO:0000256" key="5">
    <source>
        <dbReference type="ARBA" id="ARBA00022982"/>
    </source>
</evidence>
<dbReference type="InterPro" id="IPR017896">
    <property type="entry name" value="4Fe4S_Fe-S-bd"/>
</dbReference>
<dbReference type="PANTHER" id="PTHR43177:SF5">
    <property type="entry name" value="ANAEROBIC DIMETHYL SULFOXIDE REDUCTASE CHAIN B-RELATED"/>
    <property type="match status" value="1"/>
</dbReference>
<dbReference type="SUPFAM" id="SSF54862">
    <property type="entry name" value="4Fe-4S ferredoxins"/>
    <property type="match status" value="1"/>
</dbReference>
<feature type="domain" description="4Fe-4S ferredoxin-type" evidence="8">
    <location>
        <begin position="4"/>
        <end position="34"/>
    </location>
</feature>
<keyword evidence="1" id="KW-0813">Transport</keyword>
<evidence type="ECO:0000259" key="8">
    <source>
        <dbReference type="PROSITE" id="PS51379"/>
    </source>
</evidence>
<evidence type="ECO:0000256" key="7">
    <source>
        <dbReference type="ARBA" id="ARBA00023014"/>
    </source>
</evidence>
<dbReference type="GO" id="GO:0051539">
    <property type="term" value="F:4 iron, 4 sulfur cluster binding"/>
    <property type="evidence" value="ECO:0007669"/>
    <property type="project" value="UniProtKB-KW"/>
</dbReference>
<dbReference type="CDD" id="cd16371">
    <property type="entry name" value="DMSOR_beta_like"/>
    <property type="match status" value="1"/>
</dbReference>
<sequence>MTQMGIYINQDRCMGCFACAVACKDWHDIDAGPAKWMRIKEIEKGEFPNLFLAFLPLLCYHCEDPACTKACPATAIVKRESDGIVQVDQEKCIGKTECGSLCLKACPWDAPQFGSDQNAKMQKCDLCCERLEKEQQPICVEACPMYALEVDKIDIIKKKYDDGHDAQGFKYSEKIKPSVIFKPKIK</sequence>
<evidence type="ECO:0000256" key="3">
    <source>
        <dbReference type="ARBA" id="ARBA00022723"/>
    </source>
</evidence>
<reference evidence="9" key="1">
    <citation type="journal article" date="2014" name="Front. Microbiol.">
        <title>High frequency of phylogenetically diverse reductive dehalogenase-homologous genes in deep subseafloor sedimentary metagenomes.</title>
        <authorList>
            <person name="Kawai M."/>
            <person name="Futagami T."/>
            <person name="Toyoda A."/>
            <person name="Takaki Y."/>
            <person name="Nishi S."/>
            <person name="Hori S."/>
            <person name="Arai W."/>
            <person name="Tsubouchi T."/>
            <person name="Morono Y."/>
            <person name="Uchiyama I."/>
            <person name="Ito T."/>
            <person name="Fujiyama A."/>
            <person name="Inagaki F."/>
            <person name="Takami H."/>
        </authorList>
    </citation>
    <scope>NUCLEOTIDE SEQUENCE</scope>
    <source>
        <strain evidence="9">Expedition CK06-06</strain>
    </source>
</reference>
<name>X1DPA9_9ZZZZ</name>
<keyword evidence="6" id="KW-0408">Iron</keyword>
<feature type="domain" description="4Fe-4S ferredoxin-type" evidence="8">
    <location>
        <begin position="83"/>
        <end position="116"/>
    </location>
</feature>
<proteinExistence type="predicted"/>
<keyword evidence="4" id="KW-0677">Repeat</keyword>
<dbReference type="EMBL" id="BART01033365">
    <property type="protein sequence ID" value="GAH06834.1"/>
    <property type="molecule type" value="Genomic_DNA"/>
</dbReference>
<dbReference type="PROSITE" id="PS51379">
    <property type="entry name" value="4FE4S_FER_2"/>
    <property type="match status" value="2"/>
</dbReference>
<dbReference type="GO" id="GO:0046872">
    <property type="term" value="F:metal ion binding"/>
    <property type="evidence" value="ECO:0007669"/>
    <property type="project" value="UniProtKB-KW"/>
</dbReference>
<keyword evidence="3" id="KW-0479">Metal-binding</keyword>
<organism evidence="9">
    <name type="scientific">marine sediment metagenome</name>
    <dbReference type="NCBI Taxonomy" id="412755"/>
    <lineage>
        <taxon>unclassified sequences</taxon>
        <taxon>metagenomes</taxon>
        <taxon>ecological metagenomes</taxon>
    </lineage>
</organism>
<dbReference type="PANTHER" id="PTHR43177">
    <property type="entry name" value="PROTEIN NRFC"/>
    <property type="match status" value="1"/>
</dbReference>
<evidence type="ECO:0000256" key="6">
    <source>
        <dbReference type="ARBA" id="ARBA00023004"/>
    </source>
</evidence>
<dbReference type="InterPro" id="IPR050954">
    <property type="entry name" value="ET_IronSulfur_Cluster-Binding"/>
</dbReference>